<accession>A0A212K6D8</accession>
<feature type="compositionally biased region" description="Basic and acidic residues" evidence="1">
    <location>
        <begin position="18"/>
        <end position="31"/>
    </location>
</feature>
<protein>
    <submittedName>
        <fullName evidence="2">Uncharacterized protein</fullName>
    </submittedName>
</protein>
<feature type="compositionally biased region" description="Polar residues" evidence="1">
    <location>
        <begin position="1"/>
        <end position="12"/>
    </location>
</feature>
<dbReference type="AlphaFoldDB" id="A0A212K6D8"/>
<organism evidence="2">
    <name type="scientific">uncultured Dysgonomonas sp</name>
    <dbReference type="NCBI Taxonomy" id="206096"/>
    <lineage>
        <taxon>Bacteria</taxon>
        <taxon>Pseudomonadati</taxon>
        <taxon>Bacteroidota</taxon>
        <taxon>Bacteroidia</taxon>
        <taxon>Bacteroidales</taxon>
        <taxon>Dysgonomonadaceae</taxon>
        <taxon>Dysgonomonas</taxon>
        <taxon>environmental samples</taxon>
    </lineage>
</organism>
<dbReference type="EMBL" id="FLUM01000003">
    <property type="protein sequence ID" value="SBW07283.1"/>
    <property type="molecule type" value="Genomic_DNA"/>
</dbReference>
<evidence type="ECO:0000256" key="1">
    <source>
        <dbReference type="SAM" id="MobiDB-lite"/>
    </source>
</evidence>
<feature type="region of interest" description="Disordered" evidence="1">
    <location>
        <begin position="1"/>
        <end position="31"/>
    </location>
</feature>
<reference evidence="2" key="1">
    <citation type="submission" date="2016-04" db="EMBL/GenBank/DDBJ databases">
        <authorList>
            <person name="Evans L.H."/>
            <person name="Alamgir A."/>
            <person name="Owens N."/>
            <person name="Weber N.D."/>
            <person name="Virtaneva K."/>
            <person name="Barbian K."/>
            <person name="Babar A."/>
            <person name="Rosenke K."/>
        </authorList>
    </citation>
    <scope>NUCLEOTIDE SEQUENCE</scope>
    <source>
        <strain evidence="2">86-1</strain>
    </source>
</reference>
<evidence type="ECO:0000313" key="2">
    <source>
        <dbReference type="EMBL" id="SBW07283.1"/>
    </source>
</evidence>
<dbReference type="RefSeq" id="WP_296944637.1">
    <property type="nucleotide sequence ID" value="NZ_LT599032.1"/>
</dbReference>
<name>A0A212K6D8_9BACT</name>
<gene>
    <name evidence="2" type="ORF">KL86DYS1_31625</name>
</gene>
<sequence length="203" mass="24599">MKLGNSNGNNTGKKYFIRGRDDRDEPQPAHRRKADEFNKWFTDNHQSLSNFLIGKYAYHEDIFYTTYMRISEKILYSGMVIKDYKAYFHRSYFTNYIQDCEKESRYVAMPVQHSLEAHHSNPYEHERMQTQLEDDIFDYVFRRYDLREFELFKMYITLKPAINYHTLATITHVQAHKIQRIVSRILTDIRSNKVLVGRYREVR</sequence>
<proteinExistence type="predicted"/>